<dbReference type="AlphaFoldDB" id="A0A9X3YMR1"/>
<dbReference type="EMBL" id="JAOVZO020000018">
    <property type="protein sequence ID" value="MDC8014090.1"/>
    <property type="molecule type" value="Genomic_DNA"/>
</dbReference>
<dbReference type="NCBIfam" id="TIGR04509">
    <property type="entry name" value="mod_pep_NH_fam"/>
    <property type="match status" value="1"/>
</dbReference>
<proteinExistence type="predicted"/>
<reference evidence="1" key="1">
    <citation type="submission" date="2023-02" db="EMBL/GenBank/DDBJ databases">
        <title>Tahibacter soli sp. nov. isolated from soil.</title>
        <authorList>
            <person name="Baek J.H."/>
            <person name="Lee J.K."/>
            <person name="Choi D.G."/>
            <person name="Jeon C.O."/>
        </authorList>
    </citation>
    <scope>NUCLEOTIDE SEQUENCE</scope>
    <source>
        <strain evidence="1">BL</strain>
    </source>
</reference>
<dbReference type="RefSeq" id="WP_263541732.1">
    <property type="nucleotide sequence ID" value="NZ_JAOVZO020000018.1"/>
</dbReference>
<gene>
    <name evidence="1" type="ORF">OD750_016215</name>
</gene>
<evidence type="ECO:0000313" key="2">
    <source>
        <dbReference type="Proteomes" id="UP001139971"/>
    </source>
</evidence>
<accession>A0A9X3YMR1</accession>
<dbReference type="Proteomes" id="UP001139971">
    <property type="component" value="Unassembled WGS sequence"/>
</dbReference>
<sequence>MATSLTPQQVDTLLDKLGSDDAFRELWSTDTAAALKSIGIPETAAACFGNVKSLASKDKLQASRSALQKRLTGLLDQSVQGFSG</sequence>
<comment type="caution">
    <text evidence="1">The sequence shown here is derived from an EMBL/GenBank/DDBJ whole genome shotgun (WGS) entry which is preliminary data.</text>
</comment>
<evidence type="ECO:0000313" key="1">
    <source>
        <dbReference type="EMBL" id="MDC8014090.1"/>
    </source>
</evidence>
<organism evidence="1 2">
    <name type="scientific">Tahibacter soli</name>
    <dbReference type="NCBI Taxonomy" id="2983605"/>
    <lineage>
        <taxon>Bacteria</taxon>
        <taxon>Pseudomonadati</taxon>
        <taxon>Pseudomonadota</taxon>
        <taxon>Gammaproteobacteria</taxon>
        <taxon>Lysobacterales</taxon>
        <taxon>Rhodanobacteraceae</taxon>
        <taxon>Tahibacter</taxon>
    </lineage>
</organism>
<name>A0A9X3YMR1_9GAMM</name>
<keyword evidence="2" id="KW-1185">Reference proteome</keyword>
<protein>
    <submittedName>
        <fullName evidence="1">NHLP-related RiPP peptide</fullName>
    </submittedName>
</protein>
<dbReference type="InterPro" id="IPR030976">
    <property type="entry name" value="Mod_pep_NH_fam"/>
</dbReference>